<feature type="domain" description="DUF732" evidence="2">
    <location>
        <begin position="29"/>
        <end position="99"/>
    </location>
</feature>
<feature type="signal peptide" evidence="1">
    <location>
        <begin position="1"/>
        <end position="22"/>
    </location>
</feature>
<comment type="caution">
    <text evidence="3">The sequence shown here is derived from an EMBL/GenBank/DDBJ whole genome shotgun (WGS) entry which is preliminary data.</text>
</comment>
<keyword evidence="4" id="KW-1185">Reference proteome</keyword>
<dbReference type="Proteomes" id="UP000193040">
    <property type="component" value="Unassembled WGS sequence"/>
</dbReference>
<reference evidence="3 4" key="1">
    <citation type="submission" date="2017-03" db="EMBL/GenBank/DDBJ databases">
        <title>Genomic insights into Mycobacterium simiae human colonization.</title>
        <authorList>
            <person name="Steffani J.L."/>
            <person name="Brunck M.E."/>
            <person name="Cruz E."/>
            <person name="Montiel R."/>
            <person name="Barona F."/>
        </authorList>
    </citation>
    <scope>NUCLEOTIDE SEQUENCE [LARGE SCALE GENOMIC DNA]</scope>
    <source>
        <strain evidence="3 4">MsiGto</strain>
    </source>
</reference>
<sequence length="109" mass="11228">MRTLALLGIAALTTISGPLAHADPDGTGDSAFLATVRGAGIAFTDPDQAIASAKTVCELIGAGKPGPELVGDLIRNNPRLTTDQATRFVGISAKYYCPQQLTDTQASAR</sequence>
<dbReference type="InterPro" id="IPR007969">
    <property type="entry name" value="DUF732"/>
</dbReference>
<dbReference type="AlphaFoldDB" id="A0A1X0Y085"/>
<dbReference type="STRING" id="1784.VC42_01065"/>
<evidence type="ECO:0000256" key="1">
    <source>
        <dbReference type="SAM" id="SignalP"/>
    </source>
</evidence>
<feature type="chain" id="PRO_5013366761" description="DUF732 domain-containing protein" evidence="1">
    <location>
        <begin position="23"/>
        <end position="109"/>
    </location>
</feature>
<proteinExistence type="predicted"/>
<name>A0A1X0Y085_MYCSI</name>
<evidence type="ECO:0000313" key="4">
    <source>
        <dbReference type="Proteomes" id="UP000193040"/>
    </source>
</evidence>
<organism evidence="3 4">
    <name type="scientific">Mycobacterium simiae</name>
    <name type="common">Mycobacterium habana</name>
    <dbReference type="NCBI Taxonomy" id="1784"/>
    <lineage>
        <taxon>Bacteria</taxon>
        <taxon>Bacillati</taxon>
        <taxon>Actinomycetota</taxon>
        <taxon>Actinomycetes</taxon>
        <taxon>Mycobacteriales</taxon>
        <taxon>Mycobacteriaceae</taxon>
        <taxon>Mycobacterium</taxon>
        <taxon>Mycobacterium simiae complex</taxon>
    </lineage>
</organism>
<keyword evidence="1" id="KW-0732">Signal</keyword>
<evidence type="ECO:0000259" key="2">
    <source>
        <dbReference type="Pfam" id="PF05305"/>
    </source>
</evidence>
<dbReference type="Pfam" id="PF05305">
    <property type="entry name" value="DUF732"/>
    <property type="match status" value="1"/>
</dbReference>
<accession>A0A1X0Y085</accession>
<evidence type="ECO:0000313" key="3">
    <source>
        <dbReference type="EMBL" id="ORJ58498.1"/>
    </source>
</evidence>
<protein>
    <recommendedName>
        <fullName evidence="2">DUF732 domain-containing protein</fullName>
    </recommendedName>
</protein>
<dbReference type="EMBL" id="MZZM01000024">
    <property type="protein sequence ID" value="ORJ58498.1"/>
    <property type="molecule type" value="Genomic_DNA"/>
</dbReference>
<gene>
    <name evidence="3" type="ORF">B5M45_18450</name>
</gene>